<evidence type="ECO:0000313" key="2">
    <source>
        <dbReference type="EMBL" id="CAA9218609.1"/>
    </source>
</evidence>
<feature type="compositionally biased region" description="Low complexity" evidence="1">
    <location>
        <begin position="68"/>
        <end position="77"/>
    </location>
</feature>
<reference evidence="2" key="1">
    <citation type="submission" date="2020-02" db="EMBL/GenBank/DDBJ databases">
        <authorList>
            <person name="Meier V. D."/>
        </authorList>
    </citation>
    <scope>NUCLEOTIDE SEQUENCE</scope>
    <source>
        <strain evidence="2">AVDCRST_MAG41</strain>
    </source>
</reference>
<gene>
    <name evidence="2" type="ORF">AVDCRST_MAG41-402</name>
</gene>
<name>A0A6J4HCV2_9ACTN</name>
<feature type="compositionally biased region" description="Basic and acidic residues" evidence="1">
    <location>
        <begin position="1"/>
        <end position="13"/>
    </location>
</feature>
<keyword evidence="2" id="KW-0560">Oxidoreductase</keyword>
<feature type="compositionally biased region" description="Basic residues" evidence="1">
    <location>
        <begin position="78"/>
        <end position="95"/>
    </location>
</feature>
<organism evidence="2">
    <name type="scientific">uncultured Mycobacteriales bacterium</name>
    <dbReference type="NCBI Taxonomy" id="581187"/>
    <lineage>
        <taxon>Bacteria</taxon>
        <taxon>Bacillati</taxon>
        <taxon>Actinomycetota</taxon>
        <taxon>Actinomycetes</taxon>
        <taxon>Mycobacteriales</taxon>
        <taxon>environmental samples</taxon>
    </lineage>
</organism>
<dbReference type="EC" id="1.1.1.44" evidence="2"/>
<dbReference type="AlphaFoldDB" id="A0A6J4HCV2"/>
<feature type="compositionally biased region" description="Basic residues" evidence="1">
    <location>
        <begin position="168"/>
        <end position="182"/>
    </location>
</feature>
<dbReference type="EMBL" id="CADCTP010000032">
    <property type="protein sequence ID" value="CAA9218609.1"/>
    <property type="molecule type" value="Genomic_DNA"/>
</dbReference>
<feature type="compositionally biased region" description="Basic and acidic residues" evidence="1">
    <location>
        <begin position="284"/>
        <end position="307"/>
    </location>
</feature>
<feature type="non-terminal residue" evidence="2">
    <location>
        <position position="314"/>
    </location>
</feature>
<sequence length="314" mass="33952">GDRTRRARQDGRQHGRAAPPRRPHGGGLRPERVLPPGREQPGGARPEARQAAGDLGDGPLRRPDAGHRAGAQRAAGVGRRRGGRRQLPLHRRPGARGHAQGEGHRLRRRRRLRRRLGPAERLRPDGRWRRGERGEGAARVRHVEAVGGRVRARRLGRRGPLLQDGPQRHRVRDHAGVRRGLRAPRDLRPGHRGAGRVPQLDPGHRHPVLAAGPAGPRPGRGPGPAQDPRLGRGLRRGPVDAAGRDRARGADAGDRGGAVRPVRQPAGRLAGDEGRGRAAQPVRRARDPVRGRADPRDHAGAVGRDRAAACPGHL</sequence>
<evidence type="ECO:0000256" key="1">
    <source>
        <dbReference type="SAM" id="MobiDB-lite"/>
    </source>
</evidence>
<feature type="compositionally biased region" description="Basic and acidic residues" evidence="1">
    <location>
        <begin position="242"/>
        <end position="254"/>
    </location>
</feature>
<feature type="non-terminal residue" evidence="2">
    <location>
        <position position="1"/>
    </location>
</feature>
<proteinExistence type="predicted"/>
<accession>A0A6J4HCV2</accession>
<feature type="region of interest" description="Disordered" evidence="1">
    <location>
        <begin position="154"/>
        <end position="314"/>
    </location>
</feature>
<protein>
    <submittedName>
        <fullName evidence="2">6-phosphogluconate dehydrogenase, decarboxylating</fullName>
        <ecNumber evidence="2">1.1.1.44</ecNumber>
    </submittedName>
</protein>
<dbReference type="GO" id="GO:0004616">
    <property type="term" value="F:phosphogluconate dehydrogenase (decarboxylating) activity"/>
    <property type="evidence" value="ECO:0007669"/>
    <property type="project" value="UniProtKB-EC"/>
</dbReference>
<feature type="region of interest" description="Disordered" evidence="1">
    <location>
        <begin position="1"/>
        <end position="108"/>
    </location>
</feature>